<dbReference type="InterPro" id="IPR000620">
    <property type="entry name" value="EamA_dom"/>
</dbReference>
<feature type="transmembrane region" description="Helical" evidence="1">
    <location>
        <begin position="65"/>
        <end position="88"/>
    </location>
</feature>
<reference evidence="3" key="1">
    <citation type="submission" date="2018-05" db="EMBL/GenBank/DDBJ databases">
        <authorList>
            <person name="Lanie J.A."/>
            <person name="Ng W.-L."/>
            <person name="Kazmierczak K.M."/>
            <person name="Andrzejewski T.M."/>
            <person name="Davidsen T.M."/>
            <person name="Wayne K.J."/>
            <person name="Tettelin H."/>
            <person name="Glass J.I."/>
            <person name="Rusch D."/>
            <person name="Podicherti R."/>
            <person name="Tsui H.-C.T."/>
            <person name="Winkler M.E."/>
        </authorList>
    </citation>
    <scope>NUCLEOTIDE SEQUENCE</scope>
</reference>
<organism evidence="3">
    <name type="scientific">marine metagenome</name>
    <dbReference type="NCBI Taxonomy" id="408172"/>
    <lineage>
        <taxon>unclassified sequences</taxon>
        <taxon>metagenomes</taxon>
        <taxon>ecological metagenomes</taxon>
    </lineage>
</organism>
<protein>
    <recommendedName>
        <fullName evidence="2">EamA domain-containing protein</fullName>
    </recommendedName>
</protein>
<evidence type="ECO:0000313" key="3">
    <source>
        <dbReference type="EMBL" id="SVE02538.1"/>
    </source>
</evidence>
<name>A0A383A6B5_9ZZZZ</name>
<gene>
    <name evidence="3" type="ORF">METZ01_LOCUS455392</name>
</gene>
<feature type="domain" description="EamA" evidence="2">
    <location>
        <begin position="9"/>
        <end position="138"/>
    </location>
</feature>
<feature type="transmembrane region" description="Helical" evidence="1">
    <location>
        <begin position="95"/>
        <end position="115"/>
    </location>
</feature>
<accession>A0A383A6B5</accession>
<dbReference type="GO" id="GO:0016020">
    <property type="term" value="C:membrane"/>
    <property type="evidence" value="ECO:0007669"/>
    <property type="project" value="InterPro"/>
</dbReference>
<feature type="transmembrane region" description="Helical" evidence="1">
    <location>
        <begin position="39"/>
        <end position="59"/>
    </location>
</feature>
<dbReference type="AlphaFoldDB" id="A0A383A6B5"/>
<keyword evidence="1" id="KW-0472">Membrane</keyword>
<sequence length="164" mass="18263">PGTIHFTLSLFLLFIGAILVSVNVLLIRMYANNQSSIAFAFYGFLSGLVLSAFLTYNIYVPLKAFDIYIFLICGIIAGTGGLCISAASKMLESSVFAPLQYFQLIAGFVFGYLFFSDLPDFYEIIGSLIISISGLFIIYREYKVGVRPFLSNQSRVRDVFNRGH</sequence>
<feature type="transmembrane region" description="Helical" evidence="1">
    <location>
        <begin position="121"/>
        <end position="139"/>
    </location>
</feature>
<feature type="transmembrane region" description="Helical" evidence="1">
    <location>
        <begin position="6"/>
        <end position="27"/>
    </location>
</feature>
<dbReference type="SUPFAM" id="SSF103481">
    <property type="entry name" value="Multidrug resistance efflux transporter EmrE"/>
    <property type="match status" value="1"/>
</dbReference>
<dbReference type="InterPro" id="IPR037185">
    <property type="entry name" value="EmrE-like"/>
</dbReference>
<feature type="non-terminal residue" evidence="3">
    <location>
        <position position="1"/>
    </location>
</feature>
<keyword evidence="1" id="KW-1133">Transmembrane helix</keyword>
<keyword evidence="1" id="KW-0812">Transmembrane</keyword>
<evidence type="ECO:0000256" key="1">
    <source>
        <dbReference type="SAM" id="Phobius"/>
    </source>
</evidence>
<dbReference type="EMBL" id="UINC01189031">
    <property type="protein sequence ID" value="SVE02538.1"/>
    <property type="molecule type" value="Genomic_DNA"/>
</dbReference>
<dbReference type="Pfam" id="PF00892">
    <property type="entry name" value="EamA"/>
    <property type="match status" value="1"/>
</dbReference>
<proteinExistence type="predicted"/>
<evidence type="ECO:0000259" key="2">
    <source>
        <dbReference type="Pfam" id="PF00892"/>
    </source>
</evidence>